<sequence>MSTHQSGFEYKSICLEKEVQNSEIL</sequence>
<evidence type="ECO:0000313" key="1">
    <source>
        <dbReference type="EMBL" id="CDW24334.1"/>
    </source>
</evidence>
<name>A0A0K2TE79_LEPSM</name>
<dbReference type="AlphaFoldDB" id="A0A0K2TE79"/>
<proteinExistence type="predicted"/>
<accession>A0A0K2TE79</accession>
<dbReference type="EMBL" id="HACA01006973">
    <property type="protein sequence ID" value="CDW24334.1"/>
    <property type="molecule type" value="Transcribed_RNA"/>
</dbReference>
<organism evidence="1">
    <name type="scientific">Lepeophtheirus salmonis</name>
    <name type="common">Salmon louse</name>
    <name type="synonym">Caligus salmonis</name>
    <dbReference type="NCBI Taxonomy" id="72036"/>
    <lineage>
        <taxon>Eukaryota</taxon>
        <taxon>Metazoa</taxon>
        <taxon>Ecdysozoa</taxon>
        <taxon>Arthropoda</taxon>
        <taxon>Crustacea</taxon>
        <taxon>Multicrustacea</taxon>
        <taxon>Hexanauplia</taxon>
        <taxon>Copepoda</taxon>
        <taxon>Siphonostomatoida</taxon>
        <taxon>Caligidae</taxon>
        <taxon>Lepeophtheirus</taxon>
    </lineage>
</organism>
<reference evidence="1" key="1">
    <citation type="submission" date="2014-05" db="EMBL/GenBank/DDBJ databases">
        <authorList>
            <person name="Chronopoulou M."/>
        </authorList>
    </citation>
    <scope>NUCLEOTIDE SEQUENCE</scope>
    <source>
        <tissue evidence="1">Whole organism</tissue>
    </source>
</reference>
<protein>
    <submittedName>
        <fullName evidence="1">Uncharacterized protein</fullName>
    </submittedName>
</protein>